<dbReference type="KEGG" id="vab:WPS_01930"/>
<evidence type="ECO:0000313" key="3">
    <source>
        <dbReference type="Proteomes" id="UP001317532"/>
    </source>
</evidence>
<feature type="chain" id="PRO_5043046724" description="Superoxide dismutase" evidence="1">
    <location>
        <begin position="47"/>
        <end position="160"/>
    </location>
</feature>
<keyword evidence="1" id="KW-0732">Signal</keyword>
<evidence type="ECO:0000256" key="1">
    <source>
        <dbReference type="SAM" id="SignalP"/>
    </source>
</evidence>
<sequence>MFVIRDASRRVQEASISFPEAFLLNSKMLAAAAAGALLIAAAPAFAADGPTRVYAIATQNASGELGTVTLTPIGDKTRVVVALANAPTDVPQPAHIHEGSCAKLNPKPKYPLVVVVDGTSTSMVDVPIAQLIGGGFAVNVHKSTTDIPTYVACGDLTAKK</sequence>
<accession>A0AAN2C8U6</accession>
<proteinExistence type="predicted"/>
<feature type="signal peptide" evidence="1">
    <location>
        <begin position="1"/>
        <end position="46"/>
    </location>
</feature>
<protein>
    <recommendedName>
        <fullName evidence="4">Superoxide dismutase</fullName>
    </recommendedName>
</protein>
<reference evidence="2 3" key="1">
    <citation type="journal article" date="2022" name="ISME Commun">
        <title>Vulcanimicrobium alpinus gen. nov. sp. nov., the first cultivated representative of the candidate phylum 'Eremiobacterota', is a metabolically versatile aerobic anoxygenic phototroph.</title>
        <authorList>
            <person name="Yabe S."/>
            <person name="Muto K."/>
            <person name="Abe K."/>
            <person name="Yokota A."/>
            <person name="Staudigel H."/>
            <person name="Tebo B.M."/>
        </authorList>
    </citation>
    <scope>NUCLEOTIDE SEQUENCE [LARGE SCALE GENOMIC DNA]</scope>
    <source>
        <strain evidence="2 3">WC8-2</strain>
    </source>
</reference>
<dbReference type="AlphaFoldDB" id="A0AAN2C8U6"/>
<organism evidence="2 3">
    <name type="scientific">Vulcanimicrobium alpinum</name>
    <dbReference type="NCBI Taxonomy" id="3016050"/>
    <lineage>
        <taxon>Bacteria</taxon>
        <taxon>Bacillati</taxon>
        <taxon>Vulcanimicrobiota</taxon>
        <taxon>Vulcanimicrobiia</taxon>
        <taxon>Vulcanimicrobiales</taxon>
        <taxon>Vulcanimicrobiaceae</taxon>
        <taxon>Vulcanimicrobium</taxon>
    </lineage>
</organism>
<dbReference type="Proteomes" id="UP001317532">
    <property type="component" value="Chromosome"/>
</dbReference>
<keyword evidence="3" id="KW-1185">Reference proteome</keyword>
<evidence type="ECO:0000313" key="2">
    <source>
        <dbReference type="EMBL" id="BDE04917.1"/>
    </source>
</evidence>
<name>A0AAN2C8U6_UNVUL</name>
<evidence type="ECO:0008006" key="4">
    <source>
        <dbReference type="Google" id="ProtNLM"/>
    </source>
</evidence>
<dbReference type="EMBL" id="AP025523">
    <property type="protein sequence ID" value="BDE04917.1"/>
    <property type="molecule type" value="Genomic_DNA"/>
</dbReference>
<gene>
    <name evidence="2" type="ORF">WPS_01930</name>
</gene>